<name>A0AAD4BSR8_BOLED</name>
<evidence type="ECO:0000259" key="1">
    <source>
        <dbReference type="PROSITE" id="PS50888"/>
    </source>
</evidence>
<organism evidence="2 3">
    <name type="scientific">Boletus edulis BED1</name>
    <dbReference type="NCBI Taxonomy" id="1328754"/>
    <lineage>
        <taxon>Eukaryota</taxon>
        <taxon>Fungi</taxon>
        <taxon>Dikarya</taxon>
        <taxon>Basidiomycota</taxon>
        <taxon>Agaricomycotina</taxon>
        <taxon>Agaricomycetes</taxon>
        <taxon>Agaricomycetidae</taxon>
        <taxon>Boletales</taxon>
        <taxon>Boletineae</taxon>
        <taxon>Boletaceae</taxon>
        <taxon>Boletoideae</taxon>
        <taxon>Boletus</taxon>
    </lineage>
</organism>
<dbReference type="AlphaFoldDB" id="A0AAD4BSR8"/>
<evidence type="ECO:0000313" key="2">
    <source>
        <dbReference type="EMBL" id="KAF8439004.1"/>
    </source>
</evidence>
<accession>A0AAD4BSR8</accession>
<reference evidence="2" key="1">
    <citation type="submission" date="2019-10" db="EMBL/GenBank/DDBJ databases">
        <authorList>
            <consortium name="DOE Joint Genome Institute"/>
            <person name="Kuo A."/>
            <person name="Miyauchi S."/>
            <person name="Kiss E."/>
            <person name="Drula E."/>
            <person name="Kohler A."/>
            <person name="Sanchez-Garcia M."/>
            <person name="Andreopoulos B."/>
            <person name="Barry K.W."/>
            <person name="Bonito G."/>
            <person name="Buee M."/>
            <person name="Carver A."/>
            <person name="Chen C."/>
            <person name="Cichocki N."/>
            <person name="Clum A."/>
            <person name="Culley D."/>
            <person name="Crous P.W."/>
            <person name="Fauchery L."/>
            <person name="Girlanda M."/>
            <person name="Hayes R."/>
            <person name="Keri Z."/>
            <person name="LaButti K."/>
            <person name="Lipzen A."/>
            <person name="Lombard V."/>
            <person name="Magnuson J."/>
            <person name="Maillard F."/>
            <person name="Morin E."/>
            <person name="Murat C."/>
            <person name="Nolan M."/>
            <person name="Ohm R."/>
            <person name="Pangilinan J."/>
            <person name="Pereira M."/>
            <person name="Perotto S."/>
            <person name="Peter M."/>
            <person name="Riley R."/>
            <person name="Sitrit Y."/>
            <person name="Stielow B."/>
            <person name="Szollosi G."/>
            <person name="Zifcakova L."/>
            <person name="Stursova M."/>
            <person name="Spatafora J.W."/>
            <person name="Tedersoo L."/>
            <person name="Vaario L.-M."/>
            <person name="Yamada A."/>
            <person name="Yan M."/>
            <person name="Wang P."/>
            <person name="Xu J."/>
            <person name="Bruns T."/>
            <person name="Baldrian P."/>
            <person name="Vilgalys R."/>
            <person name="Henrissat B."/>
            <person name="Grigoriev I.V."/>
            <person name="Hibbett D."/>
            <person name="Nagy L.G."/>
            <person name="Martin F.M."/>
        </authorList>
    </citation>
    <scope>NUCLEOTIDE SEQUENCE</scope>
    <source>
        <strain evidence="2">BED1</strain>
    </source>
</reference>
<dbReference type="InterPro" id="IPR011598">
    <property type="entry name" value="bHLH_dom"/>
</dbReference>
<dbReference type="CDD" id="cd00083">
    <property type="entry name" value="bHLH_SF"/>
    <property type="match status" value="1"/>
</dbReference>
<dbReference type="Proteomes" id="UP001194468">
    <property type="component" value="Unassembled WGS sequence"/>
</dbReference>
<dbReference type="GO" id="GO:0046983">
    <property type="term" value="F:protein dimerization activity"/>
    <property type="evidence" value="ECO:0007669"/>
    <property type="project" value="InterPro"/>
</dbReference>
<dbReference type="SUPFAM" id="SSF47459">
    <property type="entry name" value="HLH, helix-loop-helix DNA-binding domain"/>
    <property type="match status" value="1"/>
</dbReference>
<protein>
    <recommendedName>
        <fullName evidence="1">BHLH domain-containing protein</fullName>
    </recommendedName>
</protein>
<proteinExistence type="predicted"/>
<comment type="caution">
    <text evidence="2">The sequence shown here is derived from an EMBL/GenBank/DDBJ whole genome shotgun (WGS) entry which is preliminary data.</text>
</comment>
<reference evidence="2" key="2">
    <citation type="journal article" date="2020" name="Nat. Commun.">
        <title>Large-scale genome sequencing of mycorrhizal fungi provides insights into the early evolution of symbiotic traits.</title>
        <authorList>
            <person name="Miyauchi S."/>
            <person name="Kiss E."/>
            <person name="Kuo A."/>
            <person name="Drula E."/>
            <person name="Kohler A."/>
            <person name="Sanchez-Garcia M."/>
            <person name="Morin E."/>
            <person name="Andreopoulos B."/>
            <person name="Barry K.W."/>
            <person name="Bonito G."/>
            <person name="Buee M."/>
            <person name="Carver A."/>
            <person name="Chen C."/>
            <person name="Cichocki N."/>
            <person name="Clum A."/>
            <person name="Culley D."/>
            <person name="Crous P.W."/>
            <person name="Fauchery L."/>
            <person name="Girlanda M."/>
            <person name="Hayes R.D."/>
            <person name="Keri Z."/>
            <person name="LaButti K."/>
            <person name="Lipzen A."/>
            <person name="Lombard V."/>
            <person name="Magnuson J."/>
            <person name="Maillard F."/>
            <person name="Murat C."/>
            <person name="Nolan M."/>
            <person name="Ohm R.A."/>
            <person name="Pangilinan J."/>
            <person name="Pereira M.F."/>
            <person name="Perotto S."/>
            <person name="Peter M."/>
            <person name="Pfister S."/>
            <person name="Riley R."/>
            <person name="Sitrit Y."/>
            <person name="Stielow J.B."/>
            <person name="Szollosi G."/>
            <person name="Zifcakova L."/>
            <person name="Stursova M."/>
            <person name="Spatafora J.W."/>
            <person name="Tedersoo L."/>
            <person name="Vaario L.M."/>
            <person name="Yamada A."/>
            <person name="Yan M."/>
            <person name="Wang P."/>
            <person name="Xu J."/>
            <person name="Bruns T."/>
            <person name="Baldrian P."/>
            <person name="Vilgalys R."/>
            <person name="Dunand C."/>
            <person name="Henrissat B."/>
            <person name="Grigoriev I.V."/>
            <person name="Hibbett D."/>
            <person name="Nagy L.G."/>
            <person name="Martin F.M."/>
        </authorList>
    </citation>
    <scope>NUCLEOTIDE SEQUENCE</scope>
    <source>
        <strain evidence="2">BED1</strain>
    </source>
</reference>
<sequence length="159" mass="18368">MYRAVASSSSSLPVPRQSKVVLQRQYREREGECFNALRDVIKELTGEELQKRQEILRKAIDLLLAALELRKQREAQVVRPTSYEKHALTAEDATRVHRHSAEPSHWPQSWHYSAEFDAQSPHYVSQFNDQQHHLMMNADSGLNQASSTQGYDQEWSGYS</sequence>
<dbReference type="PROSITE" id="PS50888">
    <property type="entry name" value="BHLH"/>
    <property type="match status" value="1"/>
</dbReference>
<dbReference type="EMBL" id="WHUW01000015">
    <property type="protein sequence ID" value="KAF8439004.1"/>
    <property type="molecule type" value="Genomic_DNA"/>
</dbReference>
<dbReference type="InterPro" id="IPR036638">
    <property type="entry name" value="HLH_DNA-bd_sf"/>
</dbReference>
<feature type="domain" description="BHLH" evidence="1">
    <location>
        <begin position="14"/>
        <end position="66"/>
    </location>
</feature>
<keyword evidence="3" id="KW-1185">Reference proteome</keyword>
<gene>
    <name evidence="2" type="ORF">L210DRAFT_3646524</name>
</gene>
<evidence type="ECO:0000313" key="3">
    <source>
        <dbReference type="Proteomes" id="UP001194468"/>
    </source>
</evidence>